<feature type="signal peptide" evidence="1">
    <location>
        <begin position="1"/>
        <end position="19"/>
    </location>
</feature>
<evidence type="ECO:0000313" key="2">
    <source>
        <dbReference type="EMBL" id="PSW09164.1"/>
    </source>
</evidence>
<dbReference type="EMBL" id="PYMB01000016">
    <property type="protein sequence ID" value="PSW09164.1"/>
    <property type="molecule type" value="Genomic_DNA"/>
</dbReference>
<dbReference type="AlphaFoldDB" id="A0A2T3N821"/>
<name>A0A2T3N821_9GAMM</name>
<dbReference type="Proteomes" id="UP000241346">
    <property type="component" value="Unassembled WGS sequence"/>
</dbReference>
<comment type="caution">
    <text evidence="2">The sequence shown here is derived from an EMBL/GenBank/DDBJ whole genome shotgun (WGS) entry which is preliminary data.</text>
</comment>
<dbReference type="RefSeq" id="WP_107300156.1">
    <property type="nucleotide sequence ID" value="NZ_PYMB01000016.1"/>
</dbReference>
<gene>
    <name evidence="2" type="ORF">C9J01_21285</name>
</gene>
<evidence type="ECO:0000256" key="1">
    <source>
        <dbReference type="SAM" id="SignalP"/>
    </source>
</evidence>
<reference evidence="2 3" key="1">
    <citation type="submission" date="2018-03" db="EMBL/GenBank/DDBJ databases">
        <title>Whole genome sequencing of Histamine producing bacteria.</title>
        <authorList>
            <person name="Butler K."/>
        </authorList>
    </citation>
    <scope>NUCLEOTIDE SEQUENCE [LARGE SCALE GENOMIC DNA]</scope>
    <source>
        <strain evidence="2 3">DSM 19138</strain>
    </source>
</reference>
<keyword evidence="1" id="KW-0732">Signal</keyword>
<sequence>MNRFFISAALLAFSTTALADLTVSRSDVASWTQVSYQEEHAVNAAQTSHKVETAAKPMKVKQLAIPTTLKGARNGQGKFSSHSI</sequence>
<protein>
    <recommendedName>
        <fullName evidence="4">DUF3617 domain-containing protein</fullName>
    </recommendedName>
</protein>
<feature type="chain" id="PRO_5015761434" description="DUF3617 domain-containing protein" evidence="1">
    <location>
        <begin position="20"/>
        <end position="84"/>
    </location>
</feature>
<evidence type="ECO:0008006" key="4">
    <source>
        <dbReference type="Google" id="ProtNLM"/>
    </source>
</evidence>
<accession>A0A2T3N821</accession>
<evidence type="ECO:0000313" key="3">
    <source>
        <dbReference type="Proteomes" id="UP000241346"/>
    </source>
</evidence>
<organism evidence="2 3">
    <name type="scientific">Photobacterium rosenbergii</name>
    <dbReference type="NCBI Taxonomy" id="294936"/>
    <lineage>
        <taxon>Bacteria</taxon>
        <taxon>Pseudomonadati</taxon>
        <taxon>Pseudomonadota</taxon>
        <taxon>Gammaproteobacteria</taxon>
        <taxon>Vibrionales</taxon>
        <taxon>Vibrionaceae</taxon>
        <taxon>Photobacterium</taxon>
    </lineage>
</organism>
<proteinExistence type="predicted"/>